<dbReference type="EMBL" id="JAINUF010000016">
    <property type="protein sequence ID" value="KAJ8339876.1"/>
    <property type="molecule type" value="Genomic_DNA"/>
</dbReference>
<evidence type="ECO:0000313" key="4">
    <source>
        <dbReference type="Proteomes" id="UP001152622"/>
    </source>
</evidence>
<feature type="region of interest" description="Disordered" evidence="1">
    <location>
        <begin position="84"/>
        <end position="109"/>
    </location>
</feature>
<name>A0A9Q1EJB5_SYNKA</name>
<dbReference type="OrthoDB" id="21413at2759"/>
<evidence type="ECO:0000256" key="2">
    <source>
        <dbReference type="SAM" id="SignalP"/>
    </source>
</evidence>
<organism evidence="3 4">
    <name type="scientific">Synaphobranchus kaupii</name>
    <name type="common">Kaup's arrowtooth eel</name>
    <dbReference type="NCBI Taxonomy" id="118154"/>
    <lineage>
        <taxon>Eukaryota</taxon>
        <taxon>Metazoa</taxon>
        <taxon>Chordata</taxon>
        <taxon>Craniata</taxon>
        <taxon>Vertebrata</taxon>
        <taxon>Euteleostomi</taxon>
        <taxon>Actinopterygii</taxon>
        <taxon>Neopterygii</taxon>
        <taxon>Teleostei</taxon>
        <taxon>Anguilliformes</taxon>
        <taxon>Synaphobranchidae</taxon>
        <taxon>Synaphobranchus</taxon>
    </lineage>
</organism>
<protein>
    <submittedName>
        <fullName evidence="3">Uncharacterized protein</fullName>
    </submittedName>
</protein>
<feature type="compositionally biased region" description="Basic residues" evidence="1">
    <location>
        <begin position="96"/>
        <end position="109"/>
    </location>
</feature>
<reference evidence="3" key="1">
    <citation type="journal article" date="2023" name="Science">
        <title>Genome structures resolve the early diversification of teleost fishes.</title>
        <authorList>
            <person name="Parey E."/>
            <person name="Louis A."/>
            <person name="Montfort J."/>
            <person name="Bouchez O."/>
            <person name="Roques C."/>
            <person name="Iampietro C."/>
            <person name="Lluch J."/>
            <person name="Castinel A."/>
            <person name="Donnadieu C."/>
            <person name="Desvignes T."/>
            <person name="Floi Bucao C."/>
            <person name="Jouanno E."/>
            <person name="Wen M."/>
            <person name="Mejri S."/>
            <person name="Dirks R."/>
            <person name="Jansen H."/>
            <person name="Henkel C."/>
            <person name="Chen W.J."/>
            <person name="Zahm M."/>
            <person name="Cabau C."/>
            <person name="Klopp C."/>
            <person name="Thompson A.W."/>
            <person name="Robinson-Rechavi M."/>
            <person name="Braasch I."/>
            <person name="Lecointre G."/>
            <person name="Bobe J."/>
            <person name="Postlethwait J.H."/>
            <person name="Berthelot C."/>
            <person name="Roest Crollius H."/>
            <person name="Guiguen Y."/>
        </authorList>
    </citation>
    <scope>NUCLEOTIDE SEQUENCE</scope>
    <source>
        <strain evidence="3">WJC10195</strain>
    </source>
</reference>
<evidence type="ECO:0000313" key="3">
    <source>
        <dbReference type="EMBL" id="KAJ8339876.1"/>
    </source>
</evidence>
<accession>A0A9Q1EJB5</accession>
<keyword evidence="2" id="KW-0732">Signal</keyword>
<comment type="caution">
    <text evidence="3">The sequence shown here is derived from an EMBL/GenBank/DDBJ whole genome shotgun (WGS) entry which is preliminary data.</text>
</comment>
<feature type="signal peptide" evidence="2">
    <location>
        <begin position="1"/>
        <end position="19"/>
    </location>
</feature>
<gene>
    <name evidence="3" type="ORF">SKAU_G00345090</name>
</gene>
<dbReference type="AlphaFoldDB" id="A0A9Q1EJB5"/>
<keyword evidence="4" id="KW-1185">Reference proteome</keyword>
<feature type="chain" id="PRO_5040143400" evidence="2">
    <location>
        <begin position="20"/>
        <end position="109"/>
    </location>
</feature>
<sequence length="109" mass="11745">MKIIFCICLLSVTVCRSYGKSEQLSAVVQGKVTFPATVKKMGSWCTKAFSGTVVEKDPGLPSSIPHLTIAPPALPTILERKCEDPALEGPQGPPKRVSKFKASRVKVTM</sequence>
<evidence type="ECO:0000256" key="1">
    <source>
        <dbReference type="SAM" id="MobiDB-lite"/>
    </source>
</evidence>
<dbReference type="Proteomes" id="UP001152622">
    <property type="component" value="Chromosome 16"/>
</dbReference>
<proteinExistence type="predicted"/>